<organism evidence="2 3">
    <name type="scientific">Saccharomonospora piscinae</name>
    <dbReference type="NCBI Taxonomy" id="687388"/>
    <lineage>
        <taxon>Bacteria</taxon>
        <taxon>Bacillati</taxon>
        <taxon>Actinomycetota</taxon>
        <taxon>Actinomycetes</taxon>
        <taxon>Pseudonocardiales</taxon>
        <taxon>Pseudonocardiaceae</taxon>
        <taxon>Saccharomonospora</taxon>
    </lineage>
</organism>
<gene>
    <name evidence="2" type="ORF">B1813_16315</name>
</gene>
<comment type="caution">
    <text evidence="2">The sequence shown here is derived from an EMBL/GenBank/DDBJ whole genome shotgun (WGS) entry which is preliminary data.</text>
</comment>
<evidence type="ECO:0000313" key="2">
    <source>
        <dbReference type="EMBL" id="OQO91056.1"/>
    </source>
</evidence>
<keyword evidence="3" id="KW-1185">Reference proteome</keyword>
<reference evidence="2 3" key="1">
    <citation type="submission" date="2017-02" db="EMBL/GenBank/DDBJ databases">
        <title>Draft genome of Saccharomonospora sp. 154.</title>
        <authorList>
            <person name="Alonso-Carmona G.S."/>
            <person name="De La Haba R."/>
            <person name="Vera-Gargallo B."/>
            <person name="Sandoval-Trujillo A.H."/>
            <person name="Ramirez-Duran N."/>
            <person name="Ventosa A."/>
        </authorList>
    </citation>
    <scope>NUCLEOTIDE SEQUENCE [LARGE SCALE GENOMIC DNA]</scope>
    <source>
        <strain evidence="2 3">LRS4.154</strain>
    </source>
</reference>
<proteinExistence type="predicted"/>
<feature type="region of interest" description="Disordered" evidence="1">
    <location>
        <begin position="122"/>
        <end position="195"/>
    </location>
</feature>
<evidence type="ECO:0000313" key="3">
    <source>
        <dbReference type="Proteomes" id="UP000192591"/>
    </source>
</evidence>
<dbReference type="RefSeq" id="WP_024876342.1">
    <property type="nucleotide sequence ID" value="NZ_AZUM01000004.1"/>
</dbReference>
<dbReference type="InterPro" id="IPR004401">
    <property type="entry name" value="YbaB/EbfC"/>
</dbReference>
<dbReference type="OrthoDB" id="3630067at2"/>
<dbReference type="STRING" id="1962155.B1813_16315"/>
<feature type="compositionally biased region" description="Basic and acidic residues" evidence="1">
    <location>
        <begin position="185"/>
        <end position="195"/>
    </location>
</feature>
<dbReference type="Proteomes" id="UP000192591">
    <property type="component" value="Unassembled WGS sequence"/>
</dbReference>
<dbReference type="InterPro" id="IPR036894">
    <property type="entry name" value="YbaB-like_sf"/>
</dbReference>
<accession>A0A1V9A1Y8</accession>
<sequence length="195" mass="21163">MSAEFERLVAQFEQFQSKLRKVDDQLAGVGRMRSEIAALEATVSSSDRSVTVVAGPGGSIKDIRLDERAMAQQPQALSSALLSTIQEAVAEAARQQAGVVDEHMGGELNLTDQVVETQAQLFGTSPEELRERMEQERPARRSVRPEDEYHDDYSHQDFLDSDDAGAGRGPTAPPPGSDAGSAGDDFLKNLFDDGR</sequence>
<dbReference type="SUPFAM" id="SSF82607">
    <property type="entry name" value="YbaB-like"/>
    <property type="match status" value="1"/>
</dbReference>
<dbReference type="EMBL" id="MWIH01000006">
    <property type="protein sequence ID" value="OQO91056.1"/>
    <property type="molecule type" value="Genomic_DNA"/>
</dbReference>
<evidence type="ECO:0000256" key="1">
    <source>
        <dbReference type="SAM" id="MobiDB-lite"/>
    </source>
</evidence>
<dbReference type="GO" id="GO:0003677">
    <property type="term" value="F:DNA binding"/>
    <property type="evidence" value="ECO:0007669"/>
    <property type="project" value="InterPro"/>
</dbReference>
<dbReference type="Pfam" id="PF02575">
    <property type="entry name" value="YbaB_DNA_bd"/>
    <property type="match status" value="1"/>
</dbReference>
<dbReference type="AlphaFoldDB" id="A0A1V9A1Y8"/>
<dbReference type="Gene3D" id="3.30.1310.10">
    <property type="entry name" value="Nucleoid-associated protein YbaB-like domain"/>
    <property type="match status" value="1"/>
</dbReference>
<evidence type="ECO:0008006" key="4">
    <source>
        <dbReference type="Google" id="ProtNLM"/>
    </source>
</evidence>
<feature type="compositionally biased region" description="Basic and acidic residues" evidence="1">
    <location>
        <begin position="127"/>
        <end position="158"/>
    </location>
</feature>
<name>A0A1V9A1Y8_SACPI</name>
<protein>
    <recommendedName>
        <fullName evidence="4">YbaB/EbfC DNA-binding family protein</fullName>
    </recommendedName>
</protein>